<dbReference type="Proteomes" id="UP000018887">
    <property type="component" value="Segment"/>
</dbReference>
<reference evidence="1 2" key="1">
    <citation type="journal article" date="2014" name="BMC Microbiol.">
        <title>Genomic sequence of temperate phage Smp131 of Stenotrophomonas maltophilia that has similar prophages in xanthomonads.</title>
        <authorList>
            <person name="Lee C.N."/>
            <person name="Tseng T.T."/>
            <person name="Chang H.C."/>
            <person name="Lin J.W."/>
            <person name="Weng S.F."/>
        </authorList>
    </citation>
    <scope>NUCLEOTIDE SEQUENCE [LARGE SCALE GENOMIC DNA]</scope>
</reference>
<dbReference type="GeneID" id="18504801"/>
<name>V9IQG7_9CAUD</name>
<evidence type="ECO:0000313" key="2">
    <source>
        <dbReference type="Proteomes" id="UP000018887"/>
    </source>
</evidence>
<sequence length="96" mass="10857">MWPSRAWLHSNPSAPQPTTSRLRAAFFIAYANLSRWICGHRAWNERTRSVRLAWRGSISARLPSSTDRFRPTSPIRHATTATRLTMTAMSSGPTCD</sequence>
<dbReference type="RefSeq" id="YP_009008358.1">
    <property type="nucleotide sequence ID" value="NC_023588.1"/>
</dbReference>
<proteinExistence type="predicted"/>
<protein>
    <submittedName>
        <fullName evidence="1">Uncharacterized protein</fullName>
    </submittedName>
</protein>
<organism evidence="1 2">
    <name type="scientific">Stenotrophomonas phage Smp131</name>
    <dbReference type="NCBI Taxonomy" id="1168563"/>
    <lineage>
        <taxon>Viruses</taxon>
        <taxon>Duplodnaviria</taxon>
        <taxon>Heunggongvirae</taxon>
        <taxon>Uroviricota</taxon>
        <taxon>Caudoviricetes</taxon>
        <taxon>Peduoviridae</taxon>
        <taxon>Simpcentumvirus</taxon>
        <taxon>Simpcentumvirus Smp131</taxon>
    </lineage>
</organism>
<keyword evidence="2" id="KW-1185">Reference proteome</keyword>
<dbReference type="KEGG" id="vg:18504801"/>
<evidence type="ECO:0000313" key="1">
    <source>
        <dbReference type="EMBL" id="AFJ75473.1"/>
    </source>
</evidence>
<dbReference type="EMBL" id="JQ809663">
    <property type="protein sequence ID" value="AFJ75473.1"/>
    <property type="molecule type" value="Genomic_DNA"/>
</dbReference>
<gene>
    <name evidence="1" type="ORF">Smp_03</name>
</gene>
<accession>V9IQG7</accession>